<dbReference type="RefSeq" id="WP_222423338.1">
    <property type="nucleotide sequence ID" value="NZ_CP036299.1"/>
</dbReference>
<proteinExistence type="predicted"/>
<evidence type="ECO:0000313" key="2">
    <source>
        <dbReference type="EMBL" id="QDV31268.1"/>
    </source>
</evidence>
<dbReference type="GO" id="GO:0004177">
    <property type="term" value="F:aminopeptidase activity"/>
    <property type="evidence" value="ECO:0007669"/>
    <property type="project" value="UniProtKB-KW"/>
</dbReference>
<name>A0A518GRN6_9PLAN</name>
<feature type="region of interest" description="Disordered" evidence="1">
    <location>
        <begin position="33"/>
        <end position="56"/>
    </location>
</feature>
<keyword evidence="3" id="KW-1185">Reference proteome</keyword>
<evidence type="ECO:0000313" key="3">
    <source>
        <dbReference type="Proteomes" id="UP000315349"/>
    </source>
</evidence>
<sequence>MTIESEDDVAALKRIGGIVANVLREMLAAAEPGMTTPGATAGLPSSAPATRQQSSQ</sequence>
<dbReference type="KEGG" id="peh:Spb1_32120"/>
<reference evidence="2 3" key="1">
    <citation type="submission" date="2019-02" db="EMBL/GenBank/DDBJ databases">
        <title>Deep-cultivation of Planctomycetes and their phenomic and genomic characterization uncovers novel biology.</title>
        <authorList>
            <person name="Wiegand S."/>
            <person name="Jogler M."/>
            <person name="Boedeker C."/>
            <person name="Pinto D."/>
            <person name="Vollmers J."/>
            <person name="Rivas-Marin E."/>
            <person name="Kohn T."/>
            <person name="Peeters S.H."/>
            <person name="Heuer A."/>
            <person name="Rast P."/>
            <person name="Oberbeckmann S."/>
            <person name="Bunk B."/>
            <person name="Jeske O."/>
            <person name="Meyerdierks A."/>
            <person name="Storesund J.E."/>
            <person name="Kallscheuer N."/>
            <person name="Luecker S."/>
            <person name="Lage O.M."/>
            <person name="Pohl T."/>
            <person name="Merkel B.J."/>
            <person name="Hornburger P."/>
            <person name="Mueller R.-W."/>
            <person name="Bruemmer F."/>
            <person name="Labrenz M."/>
            <person name="Spormann A.M."/>
            <person name="Op den Camp H."/>
            <person name="Overmann J."/>
            <person name="Amann R."/>
            <person name="Jetten M.S.M."/>
            <person name="Mascher T."/>
            <person name="Medema M.H."/>
            <person name="Devos D.P."/>
            <person name="Kaster A.-K."/>
            <person name="Ovreas L."/>
            <person name="Rohde M."/>
            <person name="Galperin M.Y."/>
            <person name="Jogler C."/>
        </authorList>
    </citation>
    <scope>NUCLEOTIDE SEQUENCE [LARGE SCALE GENOMIC DNA]</scope>
    <source>
        <strain evidence="2 3">Spb1</strain>
    </source>
</reference>
<organism evidence="2 3">
    <name type="scientific">Planctopirus ephydatiae</name>
    <dbReference type="NCBI Taxonomy" id="2528019"/>
    <lineage>
        <taxon>Bacteria</taxon>
        <taxon>Pseudomonadati</taxon>
        <taxon>Planctomycetota</taxon>
        <taxon>Planctomycetia</taxon>
        <taxon>Planctomycetales</taxon>
        <taxon>Planctomycetaceae</taxon>
        <taxon>Planctopirus</taxon>
    </lineage>
</organism>
<feature type="compositionally biased region" description="Polar residues" evidence="1">
    <location>
        <begin position="47"/>
        <end position="56"/>
    </location>
</feature>
<gene>
    <name evidence="2" type="ORF">Spb1_32120</name>
</gene>
<dbReference type="Proteomes" id="UP000315349">
    <property type="component" value="Chromosome"/>
</dbReference>
<dbReference type="AlphaFoldDB" id="A0A518GRN6"/>
<keyword evidence="2" id="KW-0378">Hydrolase</keyword>
<keyword evidence="2" id="KW-0645">Protease</keyword>
<dbReference type="EMBL" id="CP036299">
    <property type="protein sequence ID" value="QDV31268.1"/>
    <property type="molecule type" value="Genomic_DNA"/>
</dbReference>
<accession>A0A518GRN6</accession>
<protein>
    <submittedName>
        <fullName evidence="2">Methionine aminopeptidase</fullName>
    </submittedName>
</protein>
<evidence type="ECO:0000256" key="1">
    <source>
        <dbReference type="SAM" id="MobiDB-lite"/>
    </source>
</evidence>
<keyword evidence="2" id="KW-0031">Aminopeptidase</keyword>